<dbReference type="AlphaFoldDB" id="A0A2M7U6P9"/>
<keyword evidence="1" id="KW-1133">Transmembrane helix</keyword>
<organism evidence="2 3">
    <name type="scientific">Candidatus Roizmanbacteria bacterium CG_4_10_14_0_2_um_filter_36_35</name>
    <dbReference type="NCBI Taxonomy" id="1974822"/>
    <lineage>
        <taxon>Bacteria</taxon>
        <taxon>Candidatus Roizmaniibacteriota</taxon>
    </lineage>
</organism>
<gene>
    <name evidence="2" type="ORF">COY13_04530</name>
</gene>
<keyword evidence="1" id="KW-0472">Membrane</keyword>
<sequence>MFYYSPIFYIYEKNKTYIHDFLVQFLIIVRIYLIDGYLLYIKKLNSPALIFILFFLGYSIAYLIIKYQRKQKHFGGFVKYGWIYRFFLALGTFIIYLIMIRSKLPKPY</sequence>
<comment type="caution">
    <text evidence="2">The sequence shown here is derived from an EMBL/GenBank/DDBJ whole genome shotgun (WGS) entry which is preliminary data.</text>
</comment>
<feature type="transmembrane region" description="Helical" evidence="1">
    <location>
        <begin position="21"/>
        <end position="40"/>
    </location>
</feature>
<accession>A0A2M7U6P9</accession>
<evidence type="ECO:0000313" key="2">
    <source>
        <dbReference type="EMBL" id="PIZ66894.1"/>
    </source>
</evidence>
<name>A0A2M7U6P9_9BACT</name>
<evidence type="ECO:0000313" key="3">
    <source>
        <dbReference type="Proteomes" id="UP000230177"/>
    </source>
</evidence>
<dbReference type="Proteomes" id="UP000230177">
    <property type="component" value="Unassembled WGS sequence"/>
</dbReference>
<reference evidence="3" key="1">
    <citation type="submission" date="2017-09" db="EMBL/GenBank/DDBJ databases">
        <title>Depth-based differentiation of microbial function through sediment-hosted aquifers and enrichment of novel symbionts in the deep terrestrial subsurface.</title>
        <authorList>
            <person name="Probst A.J."/>
            <person name="Ladd B."/>
            <person name="Jarett J.K."/>
            <person name="Geller-Mcgrath D.E."/>
            <person name="Sieber C.M.K."/>
            <person name="Emerson J.B."/>
            <person name="Anantharaman K."/>
            <person name="Thomas B.C."/>
            <person name="Malmstrom R."/>
            <person name="Stieglmeier M."/>
            <person name="Klingl A."/>
            <person name="Woyke T."/>
            <person name="Ryan C.M."/>
            <person name="Banfield J.F."/>
        </authorList>
    </citation>
    <scope>NUCLEOTIDE SEQUENCE [LARGE SCALE GENOMIC DNA]</scope>
</reference>
<feature type="transmembrane region" description="Helical" evidence="1">
    <location>
        <begin position="77"/>
        <end position="99"/>
    </location>
</feature>
<proteinExistence type="predicted"/>
<feature type="transmembrane region" description="Helical" evidence="1">
    <location>
        <begin position="46"/>
        <end position="65"/>
    </location>
</feature>
<dbReference type="EMBL" id="PFOE01000101">
    <property type="protein sequence ID" value="PIZ66894.1"/>
    <property type="molecule type" value="Genomic_DNA"/>
</dbReference>
<protein>
    <submittedName>
        <fullName evidence="2">Uncharacterized protein</fullName>
    </submittedName>
</protein>
<keyword evidence="1" id="KW-0812">Transmembrane</keyword>
<evidence type="ECO:0000256" key="1">
    <source>
        <dbReference type="SAM" id="Phobius"/>
    </source>
</evidence>